<feature type="transmembrane region" description="Helical" evidence="1">
    <location>
        <begin position="12"/>
        <end position="31"/>
    </location>
</feature>
<comment type="caution">
    <text evidence="2">The sequence shown here is derived from an EMBL/GenBank/DDBJ whole genome shotgun (WGS) entry which is preliminary data.</text>
</comment>
<feature type="transmembrane region" description="Helical" evidence="1">
    <location>
        <begin position="441"/>
        <end position="461"/>
    </location>
</feature>
<feature type="transmembrane region" description="Helical" evidence="1">
    <location>
        <begin position="176"/>
        <end position="194"/>
    </location>
</feature>
<organism evidence="2 3">
    <name type="scientific">Coprococcus eutactus</name>
    <dbReference type="NCBI Taxonomy" id="33043"/>
    <lineage>
        <taxon>Bacteria</taxon>
        <taxon>Bacillati</taxon>
        <taxon>Bacillota</taxon>
        <taxon>Clostridia</taxon>
        <taxon>Lachnospirales</taxon>
        <taxon>Lachnospiraceae</taxon>
        <taxon>Coprococcus</taxon>
    </lineage>
</organism>
<evidence type="ECO:0000313" key="2">
    <source>
        <dbReference type="EMBL" id="RGS36392.1"/>
    </source>
</evidence>
<keyword evidence="1" id="KW-1133">Transmembrane helix</keyword>
<dbReference type="EMBL" id="QRVK01000054">
    <property type="protein sequence ID" value="RGS36392.1"/>
    <property type="molecule type" value="Genomic_DNA"/>
</dbReference>
<evidence type="ECO:0008006" key="4">
    <source>
        <dbReference type="Google" id="ProtNLM"/>
    </source>
</evidence>
<gene>
    <name evidence="2" type="ORF">DWX94_13065</name>
</gene>
<keyword evidence="1" id="KW-0472">Membrane</keyword>
<protein>
    <recommendedName>
        <fullName evidence="4">Glycosyltransferase RgtA/B/C/D-like domain-containing protein</fullName>
    </recommendedName>
</protein>
<proteinExistence type="predicted"/>
<feature type="transmembrane region" description="Helical" evidence="1">
    <location>
        <begin position="122"/>
        <end position="142"/>
    </location>
</feature>
<sequence length="617" mass="70090">MGNKKTTTKLSYILLALIIAAGICRFSYGFFVQKQGAHSDETWSFGLANSYYEPYIQYSDDTSEYRNVDTWITNEVFRDYLTVQKGERFAFGSVYYNMSCDTHPPLYFMLLHFLCSFFPNQYMFVIGFIINMAAYIILSIFMYKLLLLITKSEAVSLIGVLFSTFSLGMLNMTMFVRMYLCVAAVATIYSYLNAKLYYNEEKRHKVSSYILIGVTALIGALTDNFFLPYAFATTLIFCICWCVKKDFKTLWKYILSAACGIILSIVIFPKTFTSMLGSLGISIGQGSSQAAGTVVNSSTRYMPVPFQFRLALAHVNKELFGYEIFSGYKSYIGIYISCAVFVLIIVAAFMSFLFRKDAWFIKLCGRIKNGILTFFRTFNFVTLSLVCSVLITCLAAAYIADLYGLGDTGDRYIFACLPAAMVVFVLAFWRICTLIFRNRQVVISIVLALVLAASTISSGRITCTYFMECPTTMKLEDISKDSNFIIISAAKWMLVQYADKLIDCNEAFLTADYDLDNQLEKIDGHKLDGDTYILIDMTRINSTQIDIEKNNVMIDYLKPTYISNELNPSSIPEEETDPRFDLKTVLKKCKDLSFVNDLTYIGCDGLNYHRINVYKVN</sequence>
<dbReference type="AlphaFoldDB" id="A0A3R6CSM2"/>
<keyword evidence="1" id="KW-0812">Transmembrane</keyword>
<evidence type="ECO:0000313" key="3">
    <source>
        <dbReference type="Proteomes" id="UP000283295"/>
    </source>
</evidence>
<name>A0A3R6CSM2_9FIRM</name>
<feature type="transmembrane region" description="Helical" evidence="1">
    <location>
        <begin position="332"/>
        <end position="354"/>
    </location>
</feature>
<dbReference type="Proteomes" id="UP000283295">
    <property type="component" value="Unassembled WGS sequence"/>
</dbReference>
<accession>A0A3R6CSM2</accession>
<feature type="transmembrane region" description="Helical" evidence="1">
    <location>
        <begin position="374"/>
        <end position="400"/>
    </location>
</feature>
<dbReference type="RefSeq" id="WP_004848936.1">
    <property type="nucleotide sequence ID" value="NZ_CABIWG010000004.1"/>
</dbReference>
<feature type="transmembrane region" description="Helical" evidence="1">
    <location>
        <begin position="227"/>
        <end position="243"/>
    </location>
</feature>
<dbReference type="OrthoDB" id="2005760at2"/>
<feature type="transmembrane region" description="Helical" evidence="1">
    <location>
        <begin position="412"/>
        <end position="429"/>
    </location>
</feature>
<feature type="transmembrane region" description="Helical" evidence="1">
    <location>
        <begin position="250"/>
        <end position="268"/>
    </location>
</feature>
<reference evidence="2 3" key="1">
    <citation type="submission" date="2018-08" db="EMBL/GenBank/DDBJ databases">
        <title>A genome reference for cultivated species of the human gut microbiota.</title>
        <authorList>
            <person name="Zou Y."/>
            <person name="Xue W."/>
            <person name="Luo G."/>
        </authorList>
    </citation>
    <scope>NUCLEOTIDE SEQUENCE [LARGE SCALE GENOMIC DNA]</scope>
    <source>
        <strain evidence="2 3">AF22-21</strain>
    </source>
</reference>
<feature type="transmembrane region" description="Helical" evidence="1">
    <location>
        <begin position="206"/>
        <end position="221"/>
    </location>
</feature>
<evidence type="ECO:0000256" key="1">
    <source>
        <dbReference type="SAM" id="Phobius"/>
    </source>
</evidence>